<gene>
    <name evidence="2" type="ORF">HGB44_03655</name>
</gene>
<proteinExistence type="predicted"/>
<feature type="region of interest" description="Disordered" evidence="1">
    <location>
        <begin position="188"/>
        <end position="208"/>
    </location>
</feature>
<evidence type="ECO:0000256" key="1">
    <source>
        <dbReference type="SAM" id="MobiDB-lite"/>
    </source>
</evidence>
<organism evidence="2 3">
    <name type="scientific">Nocardiopsis alborubida</name>
    <dbReference type="NCBI Taxonomy" id="146802"/>
    <lineage>
        <taxon>Bacteria</taxon>
        <taxon>Bacillati</taxon>
        <taxon>Actinomycetota</taxon>
        <taxon>Actinomycetes</taxon>
        <taxon>Streptosporangiales</taxon>
        <taxon>Nocardiopsidaceae</taxon>
        <taxon>Nocardiopsis</taxon>
    </lineage>
</organism>
<comment type="caution">
    <text evidence="2">The sequence shown here is derived from an EMBL/GenBank/DDBJ whole genome shotgun (WGS) entry which is preliminary data.</text>
</comment>
<dbReference type="RefSeq" id="WP_061081265.1">
    <property type="nucleotide sequence ID" value="NZ_JAAXPG010000002.1"/>
</dbReference>
<dbReference type="Proteomes" id="UP000553209">
    <property type="component" value="Unassembled WGS sequence"/>
</dbReference>
<feature type="compositionally biased region" description="Basic and acidic residues" evidence="1">
    <location>
        <begin position="344"/>
        <end position="362"/>
    </location>
</feature>
<evidence type="ECO:0000313" key="2">
    <source>
        <dbReference type="EMBL" id="NKY96774.1"/>
    </source>
</evidence>
<protein>
    <submittedName>
        <fullName evidence="2">Uncharacterized protein</fullName>
    </submittedName>
</protein>
<accession>A0A7X6RNJ7</accession>
<dbReference type="AlphaFoldDB" id="A0A7X6RNJ7"/>
<sequence>MSAHTASTAATRLGAVLLTATLRETPSMVGVWLEQDTLTAAASAAAHHPGAEPAYRVLTEHARDRRGTRADLVDIMRAAVRTTAWAGGGPAAPPHGLPAPGDGDVAAAVAAADWPFEAAAHVSTIVSAVRLLLHLPQYRSGPARALVEAVAAADGTALIRAVARLREHPEALRAPLLGQAGKRALEALPPTPADSAADDDPDLPRWAQDAGTEDVDAAVAAAGLPAADEWPSTLREPVTEILRRAATKEALDTPGDDLDLNALGGDLDGAADLAALDTLISDHLAPDTDLAVRQVLRAFADAIGQETPARLNAAMAAVADLDPDARARAWSTAGERLWQQVHPASDRGREADHQPGKPERPRPTGYTAALEKAGLSQAAVDQVQRDEDDWEGRAGAVILDHPALTTAVARLLAVAAPLLGSRKLGAGKTHEALDHLRAVVVAGNRSTIGTALEGVLALNPSRAPLTKHPRLADVLRGLRSAYHDQ</sequence>
<name>A0A7X6RNJ7_9ACTN</name>
<keyword evidence="3" id="KW-1185">Reference proteome</keyword>
<reference evidence="2 3" key="1">
    <citation type="submission" date="2020-04" db="EMBL/GenBank/DDBJ databases">
        <title>MicrobeNet Type strains.</title>
        <authorList>
            <person name="Nicholson A.C."/>
        </authorList>
    </citation>
    <scope>NUCLEOTIDE SEQUENCE [LARGE SCALE GENOMIC DNA]</scope>
    <source>
        <strain evidence="2 3">ATCC 23612</strain>
    </source>
</reference>
<dbReference type="EMBL" id="JAAXPG010000002">
    <property type="protein sequence ID" value="NKY96774.1"/>
    <property type="molecule type" value="Genomic_DNA"/>
</dbReference>
<feature type="region of interest" description="Disordered" evidence="1">
    <location>
        <begin position="340"/>
        <end position="365"/>
    </location>
</feature>
<evidence type="ECO:0000313" key="3">
    <source>
        <dbReference type="Proteomes" id="UP000553209"/>
    </source>
</evidence>